<protein>
    <recommendedName>
        <fullName evidence="4">PemK-like, MazF-like toxin of type II toxin-antitoxin system</fullName>
    </recommendedName>
</protein>
<evidence type="ECO:0008006" key="4">
    <source>
        <dbReference type="Google" id="ProtNLM"/>
    </source>
</evidence>
<dbReference type="EMBL" id="JAQQWP010000012">
    <property type="protein sequence ID" value="KAK8092761.1"/>
    <property type="molecule type" value="Genomic_DNA"/>
</dbReference>
<evidence type="ECO:0000313" key="2">
    <source>
        <dbReference type="EMBL" id="KAK8092761.1"/>
    </source>
</evidence>
<feature type="transmembrane region" description="Helical" evidence="1">
    <location>
        <begin position="295"/>
        <end position="313"/>
    </location>
</feature>
<evidence type="ECO:0000256" key="1">
    <source>
        <dbReference type="SAM" id="Phobius"/>
    </source>
</evidence>
<dbReference type="AlphaFoldDB" id="A0AAW0QB66"/>
<dbReference type="PANTHER" id="PTHR37048">
    <property type="entry name" value="QUESTIONABLE PROTEIN"/>
    <property type="match status" value="1"/>
</dbReference>
<keyword evidence="1" id="KW-1133">Transmembrane helix</keyword>
<organism evidence="2 3">
    <name type="scientific">Apiospora kogelbergensis</name>
    <dbReference type="NCBI Taxonomy" id="1337665"/>
    <lineage>
        <taxon>Eukaryota</taxon>
        <taxon>Fungi</taxon>
        <taxon>Dikarya</taxon>
        <taxon>Ascomycota</taxon>
        <taxon>Pezizomycotina</taxon>
        <taxon>Sordariomycetes</taxon>
        <taxon>Xylariomycetidae</taxon>
        <taxon>Amphisphaeriales</taxon>
        <taxon>Apiosporaceae</taxon>
        <taxon>Apiospora</taxon>
    </lineage>
</organism>
<reference evidence="2 3" key="1">
    <citation type="submission" date="2023-01" db="EMBL/GenBank/DDBJ databases">
        <title>Analysis of 21 Apiospora genomes using comparative genomics revels a genus with tremendous synthesis potential of carbohydrate active enzymes and secondary metabolites.</title>
        <authorList>
            <person name="Sorensen T."/>
        </authorList>
    </citation>
    <scope>NUCLEOTIDE SEQUENCE [LARGE SCALE GENOMIC DNA]</scope>
    <source>
        <strain evidence="2 3">CBS 117206</strain>
    </source>
</reference>
<keyword evidence="3" id="KW-1185">Reference proteome</keyword>
<name>A0AAW0QB66_9PEZI</name>
<dbReference type="Proteomes" id="UP001392437">
    <property type="component" value="Unassembled WGS sequence"/>
</dbReference>
<gene>
    <name evidence="2" type="ORF">PG999_014348</name>
</gene>
<dbReference type="PANTHER" id="PTHR37048:SF2">
    <property type="entry name" value="QUESTIONABLE PROTEIN"/>
    <property type="match status" value="1"/>
</dbReference>
<keyword evidence="1" id="KW-0812">Transmembrane</keyword>
<comment type="caution">
    <text evidence="2">The sequence shown here is derived from an EMBL/GenBank/DDBJ whole genome shotgun (WGS) entry which is preliminary data.</text>
</comment>
<keyword evidence="1" id="KW-0472">Membrane</keyword>
<evidence type="ECO:0000313" key="3">
    <source>
        <dbReference type="Proteomes" id="UP001392437"/>
    </source>
</evidence>
<sequence>MPGIRVEAGPIRAHRAQERYESSRPVDTMASAHLPGLILWLPKKDPSHELIPGIDEGAYNHPVVVLSAFAQGGKVIVLPLTSFNETDLLERYRESPRKRKSYLPIDPANAHPDNGKLLRLKNPSLLLWKKSYINTKTKHMLSLEILRPYKRNADFVLSKTSYQELIEYCGFQQPLPSPVPERIPPTFERIPTPCALAHHQSSAGARATRSDTRLHGLTESYPIFLGQGRVHYRTDYGTVPANHHPGYPSRTAQRYSMPDYGASRVGHSNWQSDAHTRSNMAFQGHVDTDDPGCPVNIGVVIFVVAILFVLCIFDR</sequence>
<proteinExistence type="predicted"/>
<accession>A0AAW0QB66</accession>